<dbReference type="RefSeq" id="WP_168070287.1">
    <property type="nucleotide sequence ID" value="NZ_JAATJC010000001.1"/>
</dbReference>
<reference evidence="2 3" key="1">
    <citation type="submission" date="2020-03" db="EMBL/GenBank/DDBJ databases">
        <title>Genomic Encyclopedia of Type Strains, Phase IV (KMG-IV): sequencing the most valuable type-strain genomes for metagenomic binning, comparative biology and taxonomic classification.</title>
        <authorList>
            <person name="Goeker M."/>
        </authorList>
    </citation>
    <scope>NUCLEOTIDE SEQUENCE [LARGE SCALE GENOMIC DNA]</scope>
    <source>
        <strain evidence="2 3">DSM 16846</strain>
    </source>
</reference>
<gene>
    <name evidence="2" type="ORF">GGQ97_002623</name>
</gene>
<accession>A0A7X6BHS3</accession>
<evidence type="ECO:0000313" key="3">
    <source>
        <dbReference type="Proteomes" id="UP000558192"/>
    </source>
</evidence>
<keyword evidence="1" id="KW-0732">Signal</keyword>
<keyword evidence="3" id="KW-1185">Reference proteome</keyword>
<sequence>MREDIPDMTCHRATPVLFFAAMFAASPSVAVAQTPSAIVPGMQIVDPSGAAVGTVYSVNGQDLIVKTDKHEVLLPATSFTPSEGKLLFALTQAQLNAQTEQAIAEANAKLVAGTSVYGQAGTLAGTIDAIDDKTVTLKLTSGSLVRIPRNGIAPGPKGAVLGVSAAELQTLSAQAQK</sequence>
<dbReference type="AlphaFoldDB" id="A0A7X6BHS3"/>
<dbReference type="Proteomes" id="UP000558192">
    <property type="component" value="Unassembled WGS sequence"/>
</dbReference>
<feature type="signal peptide" evidence="1">
    <location>
        <begin position="1"/>
        <end position="32"/>
    </location>
</feature>
<proteinExistence type="predicted"/>
<protein>
    <submittedName>
        <fullName evidence="2">Preprotein translocase subunit YajC</fullName>
    </submittedName>
</protein>
<organism evidence="2 3">
    <name type="scientific">Sphingomonas kaistensis</name>
    <dbReference type="NCBI Taxonomy" id="298708"/>
    <lineage>
        <taxon>Bacteria</taxon>
        <taxon>Pseudomonadati</taxon>
        <taxon>Pseudomonadota</taxon>
        <taxon>Alphaproteobacteria</taxon>
        <taxon>Sphingomonadales</taxon>
        <taxon>Sphingomonadaceae</taxon>
        <taxon>Sphingomonas</taxon>
    </lineage>
</organism>
<name>A0A7X6BHS3_9SPHN</name>
<feature type="chain" id="PRO_5031515226" evidence="1">
    <location>
        <begin position="33"/>
        <end position="177"/>
    </location>
</feature>
<dbReference type="EMBL" id="JAATJC010000001">
    <property type="protein sequence ID" value="NJC06830.1"/>
    <property type="molecule type" value="Genomic_DNA"/>
</dbReference>
<evidence type="ECO:0000256" key="1">
    <source>
        <dbReference type="SAM" id="SignalP"/>
    </source>
</evidence>
<comment type="caution">
    <text evidence="2">The sequence shown here is derived from an EMBL/GenBank/DDBJ whole genome shotgun (WGS) entry which is preliminary data.</text>
</comment>
<evidence type="ECO:0000313" key="2">
    <source>
        <dbReference type="EMBL" id="NJC06830.1"/>
    </source>
</evidence>